<keyword evidence="6 8" id="KW-1133">Transmembrane helix</keyword>
<feature type="domain" description="ABC transmembrane type-1" evidence="9">
    <location>
        <begin position="56"/>
        <end position="244"/>
    </location>
</feature>
<feature type="transmembrane region" description="Helical" evidence="8">
    <location>
        <begin position="91"/>
        <end position="115"/>
    </location>
</feature>
<evidence type="ECO:0000313" key="10">
    <source>
        <dbReference type="EMBL" id="SVA03327.1"/>
    </source>
</evidence>
<keyword evidence="7 8" id="KW-0472">Membrane</keyword>
<dbReference type="SUPFAM" id="SSF161098">
    <property type="entry name" value="MetI-like"/>
    <property type="match status" value="1"/>
</dbReference>
<dbReference type="CDD" id="cd06261">
    <property type="entry name" value="TM_PBP2"/>
    <property type="match status" value="1"/>
</dbReference>
<dbReference type="Gene3D" id="1.10.3720.10">
    <property type="entry name" value="MetI-like"/>
    <property type="match status" value="1"/>
</dbReference>
<dbReference type="PANTHER" id="PTHR43848:SF2">
    <property type="entry name" value="PUTRESCINE TRANSPORT SYSTEM PERMEASE PROTEIN POTI"/>
    <property type="match status" value="1"/>
</dbReference>
<dbReference type="AlphaFoldDB" id="A0A381SLV7"/>
<evidence type="ECO:0000256" key="6">
    <source>
        <dbReference type="ARBA" id="ARBA00022989"/>
    </source>
</evidence>
<sequence>MMALLTALIVSTLYAPIVMTIFFSFYKTRKGLVNWESFSYEPYTKLIFEKQILESLLNSLYVGSITVVCSVVIGFYFANYYHTSRGKMKELLQFIIFLPFLLPPIITGLSLLIFFREIGLPRSLNTAIIGHTIFVLAIVFKIILNKLETLKSSLMESAYDLGASKLQAFWYVLLPNIKLSLIIAGLLAFTISLDETLITLFLIGNDTTWPIKLWAKMRVGFSKQVNASVTLILILTSFLVLLIATIVSRSEKRIMY</sequence>
<evidence type="ECO:0000259" key="9">
    <source>
        <dbReference type="PROSITE" id="PS50928"/>
    </source>
</evidence>
<accession>A0A381SLV7</accession>
<comment type="similarity">
    <text evidence="2">Belongs to the binding-protein-dependent transport system permease family. CysTW subfamily.</text>
</comment>
<dbReference type="PANTHER" id="PTHR43848">
    <property type="entry name" value="PUTRESCINE TRANSPORT SYSTEM PERMEASE PROTEIN POTI"/>
    <property type="match status" value="1"/>
</dbReference>
<dbReference type="InterPro" id="IPR051789">
    <property type="entry name" value="Bact_Polyamine_Transport"/>
</dbReference>
<evidence type="ECO:0000256" key="7">
    <source>
        <dbReference type="ARBA" id="ARBA00023136"/>
    </source>
</evidence>
<keyword evidence="3" id="KW-0813">Transport</keyword>
<evidence type="ECO:0000256" key="4">
    <source>
        <dbReference type="ARBA" id="ARBA00022475"/>
    </source>
</evidence>
<proteinExistence type="inferred from homology"/>
<dbReference type="InterPro" id="IPR000515">
    <property type="entry name" value="MetI-like"/>
</dbReference>
<reference evidence="10" key="1">
    <citation type="submission" date="2018-05" db="EMBL/GenBank/DDBJ databases">
        <authorList>
            <person name="Lanie J.A."/>
            <person name="Ng W.-L."/>
            <person name="Kazmierczak K.M."/>
            <person name="Andrzejewski T.M."/>
            <person name="Davidsen T.M."/>
            <person name="Wayne K.J."/>
            <person name="Tettelin H."/>
            <person name="Glass J.I."/>
            <person name="Rusch D."/>
            <person name="Podicherti R."/>
            <person name="Tsui H.-C.T."/>
            <person name="Winkler M.E."/>
        </authorList>
    </citation>
    <scope>NUCLEOTIDE SEQUENCE</scope>
</reference>
<keyword evidence="5 8" id="KW-0812">Transmembrane</keyword>
<evidence type="ECO:0000256" key="1">
    <source>
        <dbReference type="ARBA" id="ARBA00004651"/>
    </source>
</evidence>
<feature type="transmembrane region" description="Helical" evidence="8">
    <location>
        <begin position="227"/>
        <end position="247"/>
    </location>
</feature>
<keyword evidence="4" id="KW-1003">Cell membrane</keyword>
<dbReference type="EMBL" id="UINC01003096">
    <property type="protein sequence ID" value="SVA03327.1"/>
    <property type="molecule type" value="Genomic_DNA"/>
</dbReference>
<protein>
    <recommendedName>
        <fullName evidence="9">ABC transmembrane type-1 domain-containing protein</fullName>
    </recommendedName>
</protein>
<dbReference type="Pfam" id="PF00528">
    <property type="entry name" value="BPD_transp_1"/>
    <property type="match status" value="1"/>
</dbReference>
<gene>
    <name evidence="10" type="ORF">METZ01_LOCUS56181</name>
</gene>
<evidence type="ECO:0000256" key="8">
    <source>
        <dbReference type="SAM" id="Phobius"/>
    </source>
</evidence>
<dbReference type="PROSITE" id="PS50928">
    <property type="entry name" value="ABC_TM1"/>
    <property type="match status" value="1"/>
</dbReference>
<name>A0A381SLV7_9ZZZZ</name>
<evidence type="ECO:0000256" key="3">
    <source>
        <dbReference type="ARBA" id="ARBA00022448"/>
    </source>
</evidence>
<feature type="transmembrane region" description="Helical" evidence="8">
    <location>
        <begin position="127"/>
        <end position="147"/>
    </location>
</feature>
<feature type="transmembrane region" description="Helical" evidence="8">
    <location>
        <begin position="60"/>
        <end position="79"/>
    </location>
</feature>
<evidence type="ECO:0000256" key="5">
    <source>
        <dbReference type="ARBA" id="ARBA00022692"/>
    </source>
</evidence>
<dbReference type="InterPro" id="IPR035906">
    <property type="entry name" value="MetI-like_sf"/>
</dbReference>
<dbReference type="GO" id="GO:0055085">
    <property type="term" value="P:transmembrane transport"/>
    <property type="evidence" value="ECO:0007669"/>
    <property type="project" value="InterPro"/>
</dbReference>
<comment type="subcellular location">
    <subcellularLocation>
        <location evidence="1">Cell membrane</location>
        <topology evidence="1">Multi-pass membrane protein</topology>
    </subcellularLocation>
</comment>
<organism evidence="10">
    <name type="scientific">marine metagenome</name>
    <dbReference type="NCBI Taxonomy" id="408172"/>
    <lineage>
        <taxon>unclassified sequences</taxon>
        <taxon>metagenomes</taxon>
        <taxon>ecological metagenomes</taxon>
    </lineage>
</organism>
<evidence type="ECO:0000256" key="2">
    <source>
        <dbReference type="ARBA" id="ARBA00007069"/>
    </source>
</evidence>
<dbReference type="GO" id="GO:0005886">
    <property type="term" value="C:plasma membrane"/>
    <property type="evidence" value="ECO:0007669"/>
    <property type="project" value="UniProtKB-SubCell"/>
</dbReference>